<dbReference type="EMBL" id="APAU02000068">
    <property type="protein sequence ID" value="EUB58137.1"/>
    <property type="molecule type" value="Genomic_DNA"/>
</dbReference>
<keyword evidence="2" id="KW-1185">Reference proteome</keyword>
<name>W6UJ12_ECHGR</name>
<organism evidence="1 2">
    <name type="scientific">Echinococcus granulosus</name>
    <name type="common">Hydatid tapeworm</name>
    <dbReference type="NCBI Taxonomy" id="6210"/>
    <lineage>
        <taxon>Eukaryota</taxon>
        <taxon>Metazoa</taxon>
        <taxon>Spiralia</taxon>
        <taxon>Lophotrochozoa</taxon>
        <taxon>Platyhelminthes</taxon>
        <taxon>Cestoda</taxon>
        <taxon>Eucestoda</taxon>
        <taxon>Cyclophyllidea</taxon>
        <taxon>Taeniidae</taxon>
        <taxon>Echinococcus</taxon>
        <taxon>Echinococcus granulosus group</taxon>
    </lineage>
</organism>
<accession>W6UJ12</accession>
<gene>
    <name evidence="1" type="ORF">EGR_07057</name>
</gene>
<dbReference type="CTD" id="36342772"/>
<dbReference type="Proteomes" id="UP000019149">
    <property type="component" value="Unassembled WGS sequence"/>
</dbReference>
<reference evidence="1 2" key="1">
    <citation type="journal article" date="2013" name="Nat. Genet.">
        <title>The genome of the hydatid tapeworm Echinococcus granulosus.</title>
        <authorList>
            <person name="Zheng H."/>
            <person name="Zhang W."/>
            <person name="Zhang L."/>
            <person name="Zhang Z."/>
            <person name="Li J."/>
            <person name="Lu G."/>
            <person name="Zhu Y."/>
            <person name="Wang Y."/>
            <person name="Huang Y."/>
            <person name="Liu J."/>
            <person name="Kang H."/>
            <person name="Chen J."/>
            <person name="Wang L."/>
            <person name="Chen A."/>
            <person name="Yu S."/>
            <person name="Gao Z."/>
            <person name="Jin L."/>
            <person name="Gu W."/>
            <person name="Wang Z."/>
            <person name="Zhao L."/>
            <person name="Shi B."/>
            <person name="Wen H."/>
            <person name="Lin R."/>
            <person name="Jones M.K."/>
            <person name="Brejova B."/>
            <person name="Vinar T."/>
            <person name="Zhao G."/>
            <person name="McManus D.P."/>
            <person name="Chen Z."/>
            <person name="Zhou Y."/>
            <person name="Wang S."/>
        </authorList>
    </citation>
    <scope>NUCLEOTIDE SEQUENCE [LARGE SCALE GENOMIC DNA]</scope>
</reference>
<protein>
    <submittedName>
        <fullName evidence="1">Uncharacterized protein</fullName>
    </submittedName>
</protein>
<comment type="caution">
    <text evidence="1">The sequence shown here is derived from an EMBL/GenBank/DDBJ whole genome shotgun (WGS) entry which is preliminary data.</text>
</comment>
<evidence type="ECO:0000313" key="2">
    <source>
        <dbReference type="Proteomes" id="UP000019149"/>
    </source>
</evidence>
<dbReference type="AlphaFoldDB" id="W6UJ12"/>
<dbReference type="GeneID" id="36342772"/>
<dbReference type="KEGG" id="egl:EGR_07057"/>
<proteinExistence type="predicted"/>
<sequence length="124" mass="13748">MQTKEWYINGPVGGRLPEVPYTPVGVEKKKKLVECIKEIVSGPLSNQTCKEDAIVSNKIHLDKKAFCIEMNTISLHEGITFSSDKKVAKCGKLSEENRSCEEGGPVAIKKRCREQNQKSGSIIL</sequence>
<dbReference type="RefSeq" id="XP_024349333.1">
    <property type="nucleotide sequence ID" value="XM_024496306.1"/>
</dbReference>
<evidence type="ECO:0000313" key="1">
    <source>
        <dbReference type="EMBL" id="EUB58137.1"/>
    </source>
</evidence>